<organism evidence="3 4">
    <name type="scientific">Pseudonocardia broussonetiae</name>
    <dbReference type="NCBI Taxonomy" id="2736640"/>
    <lineage>
        <taxon>Bacteria</taxon>
        <taxon>Bacillati</taxon>
        <taxon>Actinomycetota</taxon>
        <taxon>Actinomycetes</taxon>
        <taxon>Pseudonocardiales</taxon>
        <taxon>Pseudonocardiaceae</taxon>
        <taxon>Pseudonocardia</taxon>
    </lineage>
</organism>
<evidence type="ECO:0000313" key="3">
    <source>
        <dbReference type="EMBL" id="QJY49216.1"/>
    </source>
</evidence>
<dbReference type="InterPro" id="IPR051448">
    <property type="entry name" value="CdaR-like_regulators"/>
</dbReference>
<dbReference type="Gene3D" id="3.30.450.40">
    <property type="match status" value="1"/>
</dbReference>
<dbReference type="InterPro" id="IPR003018">
    <property type="entry name" value="GAF"/>
</dbReference>
<dbReference type="KEGG" id="pbro:HOP40_28520"/>
<dbReference type="EMBL" id="CP053564">
    <property type="protein sequence ID" value="QJY49216.1"/>
    <property type="molecule type" value="Genomic_DNA"/>
</dbReference>
<dbReference type="PANTHER" id="PTHR33744:SF1">
    <property type="entry name" value="DNA-BINDING TRANSCRIPTIONAL ACTIVATOR ADER"/>
    <property type="match status" value="1"/>
</dbReference>
<gene>
    <name evidence="3" type="ORF">HOP40_28520</name>
</gene>
<dbReference type="InterPro" id="IPR000160">
    <property type="entry name" value="GGDEF_dom"/>
</dbReference>
<comment type="similarity">
    <text evidence="1">Belongs to the CdaR family.</text>
</comment>
<feature type="domain" description="GGDEF" evidence="2">
    <location>
        <begin position="452"/>
        <end position="581"/>
    </location>
</feature>
<dbReference type="Pfam" id="PF01590">
    <property type="entry name" value="GAF"/>
    <property type="match status" value="1"/>
</dbReference>
<dbReference type="InterPro" id="IPR025736">
    <property type="entry name" value="PucR_C-HTH_dom"/>
</dbReference>
<evidence type="ECO:0000259" key="2">
    <source>
        <dbReference type="PROSITE" id="PS50887"/>
    </source>
</evidence>
<dbReference type="Pfam" id="PF13556">
    <property type="entry name" value="HTH_30"/>
    <property type="match status" value="1"/>
</dbReference>
<protein>
    <submittedName>
        <fullName evidence="3">GAF domain-containing protein</fullName>
    </submittedName>
</protein>
<dbReference type="InterPro" id="IPR029016">
    <property type="entry name" value="GAF-like_dom_sf"/>
</dbReference>
<name>A0A6M6JPJ5_9PSEU</name>
<dbReference type="PANTHER" id="PTHR33744">
    <property type="entry name" value="CARBOHYDRATE DIACID REGULATOR"/>
    <property type="match status" value="1"/>
</dbReference>
<evidence type="ECO:0000256" key="1">
    <source>
        <dbReference type="ARBA" id="ARBA00006754"/>
    </source>
</evidence>
<dbReference type="AlphaFoldDB" id="A0A6M6JPJ5"/>
<sequence length="703" mass="76698">MTPAERESYAALRLVDDPAAELERLLERVPPDAAAAQAELTELAGRLVGAEVIARPIGDELELQWDPSRAVPAGVCSLLRRAAAWLTLATARDTARHGAVAEAAETAVVRDIVERLLTVHDLDQVLLSIADRTSQLLDADICGVFLREGDEVRMRSCVGHRVIDTSRLRMQRGQGVAGLVFLTGEPAKVDNYLDDHTISQDFVFLAVAEETQSALAVPLRLHGELVGVLEVWRRRPSLFTERDVRRMVTFADVASVAIDNARLHDEQAAAVREMEQVGEELRRQVAVLDRSSRLQQTLLLTVRDGGGLPAIARTVGGELHCQVGIYDTQGVLVASHGGRSLTVELPGTVPSGTRAGRTTIAGRAVWTQPVHADGDRIGWVLLRPDGDSTEMMDAVAGQVAMACSLALLRQRAASRARSEALEQVLWDLLQGPVEHRIAARTRAQHLNVPLGGALRVLYGRLENVEELAAEHGWDTSQTDRVRRDAVRAVRSADEGQALSLASLRGDFVVVVVSDLDRTGVKDLVARMSAVVRDGSGGLRLTWGISRPHEDVVELPSALNEARTALSAAHRLGGENVFLYEELGIVRLLLGSGDDPDLQTFIEEATGPLLAYDRDNDGSLIRTLRAFFDADCSQRVAAERLFVHHKTLRYRLEQIKQLTGLDLSRHEDRMRADFALRLLQVSGVNEPDADGDAADLLGRSVRSV</sequence>
<dbReference type="RefSeq" id="WP_172164477.1">
    <property type="nucleotide sequence ID" value="NZ_CP053564.1"/>
</dbReference>
<proteinExistence type="inferred from homology"/>
<dbReference type="PROSITE" id="PS50887">
    <property type="entry name" value="GGDEF"/>
    <property type="match status" value="1"/>
</dbReference>
<accession>A0A6M6JPJ5</accession>
<dbReference type="Proteomes" id="UP000505377">
    <property type="component" value="Chromosome"/>
</dbReference>
<dbReference type="Gene3D" id="1.10.10.2840">
    <property type="entry name" value="PucR C-terminal helix-turn-helix domain"/>
    <property type="match status" value="1"/>
</dbReference>
<reference evidence="3 4" key="1">
    <citation type="submission" date="2020-05" db="EMBL/GenBank/DDBJ databases">
        <authorList>
            <person name="Mo P."/>
        </authorList>
    </citation>
    <scope>NUCLEOTIDE SEQUENCE [LARGE SCALE GENOMIC DNA]</scope>
    <source>
        <strain evidence="3 4">Gen01</strain>
    </source>
</reference>
<dbReference type="SMART" id="SM00065">
    <property type="entry name" value="GAF"/>
    <property type="match status" value="1"/>
</dbReference>
<evidence type="ECO:0000313" key="4">
    <source>
        <dbReference type="Proteomes" id="UP000505377"/>
    </source>
</evidence>
<dbReference type="InterPro" id="IPR041522">
    <property type="entry name" value="CdaR_GGDEF"/>
</dbReference>
<dbReference type="SUPFAM" id="SSF55781">
    <property type="entry name" value="GAF domain-like"/>
    <property type="match status" value="1"/>
</dbReference>
<dbReference type="Pfam" id="PF17853">
    <property type="entry name" value="GGDEF_2"/>
    <property type="match status" value="1"/>
</dbReference>
<keyword evidence="4" id="KW-1185">Reference proteome</keyword>
<dbReference type="InterPro" id="IPR042070">
    <property type="entry name" value="PucR_C-HTH_sf"/>
</dbReference>